<protein>
    <submittedName>
        <fullName evidence="1">Uncharacterized protein</fullName>
    </submittedName>
</protein>
<evidence type="ECO:0000313" key="2">
    <source>
        <dbReference type="Proteomes" id="UP000564425"/>
    </source>
</evidence>
<evidence type="ECO:0000313" key="1">
    <source>
        <dbReference type="EMBL" id="MBA2851681.1"/>
    </source>
</evidence>
<proteinExistence type="predicted"/>
<gene>
    <name evidence="1" type="ORF">HNP86_001840</name>
</gene>
<accession>A0A7J9NWI7</accession>
<dbReference type="Proteomes" id="UP000564425">
    <property type="component" value="Unassembled WGS sequence"/>
</dbReference>
<reference evidence="1 2" key="1">
    <citation type="submission" date="2020-07" db="EMBL/GenBank/DDBJ databases">
        <title>Genomic Encyclopedia of Type Strains, Phase IV (KMG-V): Genome sequencing to study the core and pangenomes of soil and plant-associated prokaryotes.</title>
        <authorList>
            <person name="Whitman W."/>
        </authorList>
    </citation>
    <scope>NUCLEOTIDE SEQUENCE [LARGE SCALE GENOMIC DNA]</scope>
    <source>
        <strain evidence="1 2">A1</strain>
    </source>
</reference>
<dbReference type="RefSeq" id="WP_181501507.1">
    <property type="nucleotide sequence ID" value="NZ_JACDUH010000003.1"/>
</dbReference>
<organism evidence="1 2">
    <name type="scientific">Methanococcus maripaludis</name>
    <name type="common">Methanococcus deltae</name>
    <dbReference type="NCBI Taxonomy" id="39152"/>
    <lineage>
        <taxon>Archaea</taxon>
        <taxon>Methanobacteriati</taxon>
        <taxon>Methanobacteriota</taxon>
        <taxon>Methanomada group</taxon>
        <taxon>Methanococci</taxon>
        <taxon>Methanococcales</taxon>
        <taxon>Methanococcaceae</taxon>
        <taxon>Methanococcus</taxon>
    </lineage>
</organism>
<dbReference type="EMBL" id="JACDUH010000003">
    <property type="protein sequence ID" value="MBA2851681.1"/>
    <property type="molecule type" value="Genomic_DNA"/>
</dbReference>
<comment type="caution">
    <text evidence="1">The sequence shown here is derived from an EMBL/GenBank/DDBJ whole genome shotgun (WGS) entry which is preliminary data.</text>
</comment>
<name>A0A7J9NWI7_METMI</name>
<sequence length="149" mass="16846">MINGIDYENLIFTDDGDVVIIDDDLEGIYVSMRDIVADVFDVRSGSVTHVHTSEYYDILYWYNDKFSYKIIVYDRRDLAGFTPINIESDKRAALVDALKVYMDEVSRKSYNGLCDKLTPNANTKAKAKVSSVIDMLIGRVYGSVMSLAC</sequence>
<dbReference type="AlphaFoldDB" id="A0A7J9NWI7"/>